<evidence type="ECO:0000313" key="8">
    <source>
        <dbReference type="Proteomes" id="UP000019132"/>
    </source>
</evidence>
<dbReference type="eggNOG" id="KOG0744">
    <property type="taxonomic scope" value="Eukaryota"/>
</dbReference>
<keyword evidence="4" id="KW-0469">Meiosis</keyword>
<keyword evidence="8" id="KW-1185">Reference proteome</keyword>
<dbReference type="GO" id="GO:0016887">
    <property type="term" value="F:ATP hydrolysis activity"/>
    <property type="evidence" value="ECO:0007669"/>
    <property type="project" value="InterPro"/>
</dbReference>
<dbReference type="GO" id="GO:0051598">
    <property type="term" value="P:meiotic recombination checkpoint signaling"/>
    <property type="evidence" value="ECO:0007669"/>
    <property type="project" value="TreeGrafter"/>
</dbReference>
<dbReference type="GO" id="GO:0007131">
    <property type="term" value="P:reciprocal meiotic recombination"/>
    <property type="evidence" value="ECO:0007669"/>
    <property type="project" value="TreeGrafter"/>
</dbReference>
<feature type="domain" description="AAA+ ATPase" evidence="6">
    <location>
        <begin position="136"/>
        <end position="288"/>
    </location>
</feature>
<name>K3WCL2_GLOUD</name>
<evidence type="ECO:0000259" key="6">
    <source>
        <dbReference type="SMART" id="SM00382"/>
    </source>
</evidence>
<dbReference type="PANTHER" id="PTHR45991:SF1">
    <property type="entry name" value="PACHYTENE CHECKPOINT PROTEIN 2 HOMOLOG"/>
    <property type="match status" value="1"/>
</dbReference>
<evidence type="ECO:0000256" key="4">
    <source>
        <dbReference type="ARBA" id="ARBA00023254"/>
    </source>
</evidence>
<dbReference type="InterPro" id="IPR003960">
    <property type="entry name" value="ATPase_AAA_CS"/>
</dbReference>
<dbReference type="Proteomes" id="UP000019132">
    <property type="component" value="Unassembled WGS sequence"/>
</dbReference>
<evidence type="ECO:0000313" key="7">
    <source>
        <dbReference type="EnsemblProtists" id="PYU1_T002703"/>
    </source>
</evidence>
<dbReference type="InterPro" id="IPR003593">
    <property type="entry name" value="AAA+_ATPase"/>
</dbReference>
<dbReference type="PRINTS" id="PR00300">
    <property type="entry name" value="CLPPROTEASEA"/>
</dbReference>
<dbReference type="OMA" id="IRKMVAN"/>
<evidence type="ECO:0000256" key="5">
    <source>
        <dbReference type="RuleBase" id="RU003651"/>
    </source>
</evidence>
<dbReference type="GO" id="GO:0005524">
    <property type="term" value="F:ATP binding"/>
    <property type="evidence" value="ECO:0007669"/>
    <property type="project" value="UniProtKB-KW"/>
</dbReference>
<dbReference type="EMBL" id="GL376628">
    <property type="status" value="NOT_ANNOTATED_CDS"/>
    <property type="molecule type" value="Genomic_DNA"/>
</dbReference>
<dbReference type="InterPro" id="IPR001270">
    <property type="entry name" value="ClpA/B"/>
</dbReference>
<reference evidence="8" key="2">
    <citation type="submission" date="2010-04" db="EMBL/GenBank/DDBJ databases">
        <authorList>
            <person name="Buell R."/>
            <person name="Hamilton J."/>
            <person name="Hostetler J."/>
        </authorList>
    </citation>
    <scope>NUCLEOTIDE SEQUENCE [LARGE SCALE GENOMIC DNA]</scope>
    <source>
        <strain evidence="8">DAOM:BR144</strain>
    </source>
</reference>
<dbReference type="FunFam" id="3.40.50.300:FF:001494">
    <property type="entry name" value="Pachytene checkpoint component Pch2"/>
    <property type="match status" value="1"/>
</dbReference>
<dbReference type="STRING" id="431595.K3WCL2"/>
<reference evidence="7" key="3">
    <citation type="submission" date="2015-02" db="UniProtKB">
        <authorList>
            <consortium name="EnsemblProtists"/>
        </authorList>
    </citation>
    <scope>IDENTIFICATION</scope>
    <source>
        <strain evidence="7">DAOM BR144</strain>
    </source>
</reference>
<dbReference type="GO" id="GO:0005634">
    <property type="term" value="C:nucleus"/>
    <property type="evidence" value="ECO:0007669"/>
    <property type="project" value="TreeGrafter"/>
</dbReference>
<sequence length="350" mass="38677">MRMAAVEVRVKLESAVAFDIMRDSVVRFLTERGASGGYAKDDDGDDGDELDGRSRDWEAQLLVHVYKLSEEPPAEATTDDDENVSTCQELALPSRSLDGLWESLIYDSAVKRNVLDYATTAILFSDANVNPHIISWNRVVLLHGPPGTGKTSLSKALAQKLSIRLSERYPNAYLLEINAHSLFSKWFSESGKLVMKLFHQIQELVEDEESLVCVLIDEVESLTAARKAALSGSEPSDAIRVVNALLTQLDSLKNYSNVLILTTSNITEAIDVAFVDRADIKHELSKKKASRKRIAEQMDSDSGSEGDDELELSTGLLRVAEMTEGFSGRALRKLPFQAHAFFIQKSLVIG</sequence>
<evidence type="ECO:0000256" key="2">
    <source>
        <dbReference type="ARBA" id="ARBA00022741"/>
    </source>
</evidence>
<dbReference type="InParanoid" id="K3WCL2"/>
<dbReference type="Gene3D" id="3.40.50.300">
    <property type="entry name" value="P-loop containing nucleotide triphosphate hydrolases"/>
    <property type="match status" value="1"/>
</dbReference>
<dbReference type="PROSITE" id="PS00674">
    <property type="entry name" value="AAA"/>
    <property type="match status" value="1"/>
</dbReference>
<evidence type="ECO:0000256" key="3">
    <source>
        <dbReference type="ARBA" id="ARBA00022840"/>
    </source>
</evidence>
<dbReference type="InterPro" id="IPR044539">
    <property type="entry name" value="Pch2-like"/>
</dbReference>
<dbReference type="SUPFAM" id="SSF52540">
    <property type="entry name" value="P-loop containing nucleoside triphosphate hydrolases"/>
    <property type="match status" value="1"/>
</dbReference>
<dbReference type="SMART" id="SM00382">
    <property type="entry name" value="AAA"/>
    <property type="match status" value="1"/>
</dbReference>
<dbReference type="VEuPathDB" id="FungiDB:PYU1_G002700"/>
<protein>
    <recommendedName>
        <fullName evidence="6">AAA+ ATPase domain-containing protein</fullName>
    </recommendedName>
</protein>
<dbReference type="CDD" id="cd19508">
    <property type="entry name" value="RecA-like_Pch2-like"/>
    <property type="match status" value="1"/>
</dbReference>
<dbReference type="HOGENOM" id="CLU_028208_2_0_1"/>
<dbReference type="InterPro" id="IPR027417">
    <property type="entry name" value="P-loop_NTPase"/>
</dbReference>
<dbReference type="InterPro" id="IPR003959">
    <property type="entry name" value="ATPase_AAA_core"/>
</dbReference>
<organism evidence="7 8">
    <name type="scientific">Globisporangium ultimum (strain ATCC 200006 / CBS 805.95 / DAOM BR144)</name>
    <name type="common">Pythium ultimum</name>
    <dbReference type="NCBI Taxonomy" id="431595"/>
    <lineage>
        <taxon>Eukaryota</taxon>
        <taxon>Sar</taxon>
        <taxon>Stramenopiles</taxon>
        <taxon>Oomycota</taxon>
        <taxon>Peronosporomycetes</taxon>
        <taxon>Pythiales</taxon>
        <taxon>Pythiaceae</taxon>
        <taxon>Globisporangium</taxon>
    </lineage>
</organism>
<dbReference type="EnsemblProtists" id="PYU1_T002703">
    <property type="protein sequence ID" value="PYU1_T002703"/>
    <property type="gene ID" value="PYU1_G002700"/>
</dbReference>
<accession>K3WCL2</accession>
<reference evidence="8" key="1">
    <citation type="journal article" date="2010" name="Genome Biol.">
        <title>Genome sequence of the necrotrophic plant pathogen Pythium ultimum reveals original pathogenicity mechanisms and effector repertoire.</title>
        <authorList>
            <person name="Levesque C.A."/>
            <person name="Brouwer H."/>
            <person name="Cano L."/>
            <person name="Hamilton J.P."/>
            <person name="Holt C."/>
            <person name="Huitema E."/>
            <person name="Raffaele S."/>
            <person name="Robideau G.P."/>
            <person name="Thines M."/>
            <person name="Win J."/>
            <person name="Zerillo M.M."/>
            <person name="Beakes G.W."/>
            <person name="Boore J.L."/>
            <person name="Busam D."/>
            <person name="Dumas B."/>
            <person name="Ferriera S."/>
            <person name="Fuerstenberg S.I."/>
            <person name="Gachon C.M."/>
            <person name="Gaulin E."/>
            <person name="Govers F."/>
            <person name="Grenville-Briggs L."/>
            <person name="Horner N."/>
            <person name="Hostetler J."/>
            <person name="Jiang R.H."/>
            <person name="Johnson J."/>
            <person name="Krajaejun T."/>
            <person name="Lin H."/>
            <person name="Meijer H.J."/>
            <person name="Moore B."/>
            <person name="Morris P."/>
            <person name="Phuntmart V."/>
            <person name="Puiu D."/>
            <person name="Shetty J."/>
            <person name="Stajich J.E."/>
            <person name="Tripathy S."/>
            <person name="Wawra S."/>
            <person name="van West P."/>
            <person name="Whitty B.R."/>
            <person name="Coutinho P.M."/>
            <person name="Henrissat B."/>
            <person name="Martin F."/>
            <person name="Thomas P.D."/>
            <person name="Tyler B.M."/>
            <person name="De Vries R.P."/>
            <person name="Kamoun S."/>
            <person name="Yandell M."/>
            <person name="Tisserat N."/>
            <person name="Buell C.R."/>
        </authorList>
    </citation>
    <scope>NUCLEOTIDE SEQUENCE</scope>
    <source>
        <strain evidence="8">DAOM:BR144</strain>
    </source>
</reference>
<dbReference type="GO" id="GO:0005694">
    <property type="term" value="C:chromosome"/>
    <property type="evidence" value="ECO:0007669"/>
    <property type="project" value="TreeGrafter"/>
</dbReference>
<dbReference type="PANTHER" id="PTHR45991">
    <property type="entry name" value="PACHYTENE CHECKPOINT PROTEIN 2"/>
    <property type="match status" value="1"/>
</dbReference>
<dbReference type="AlphaFoldDB" id="K3WCL2"/>
<keyword evidence="2 5" id="KW-0547">Nucleotide-binding</keyword>
<dbReference type="Pfam" id="PF00004">
    <property type="entry name" value="AAA"/>
    <property type="match status" value="1"/>
</dbReference>
<proteinExistence type="inferred from homology"/>
<keyword evidence="3 5" id="KW-0067">ATP-binding</keyword>
<evidence type="ECO:0000256" key="1">
    <source>
        <dbReference type="ARBA" id="ARBA00007271"/>
    </source>
</evidence>
<comment type="similarity">
    <text evidence="1">Belongs to the AAA ATPase family. PCH2 subfamily.</text>
</comment>